<name>A0ABX8QMB2_9ACTN</name>
<protein>
    <submittedName>
        <fullName evidence="1">Uncharacterized protein</fullName>
    </submittedName>
</protein>
<evidence type="ECO:0000313" key="1">
    <source>
        <dbReference type="EMBL" id="QXJ19653.1"/>
    </source>
</evidence>
<dbReference type="RefSeq" id="WP_231332669.1">
    <property type="nucleotide sequence ID" value="NZ_CP059572.1"/>
</dbReference>
<accession>A0ABX8QMB2</accession>
<evidence type="ECO:0000313" key="2">
    <source>
        <dbReference type="Proteomes" id="UP001049518"/>
    </source>
</evidence>
<proteinExistence type="predicted"/>
<organism evidence="1 2">
    <name type="scientific">Actinomadura graeca</name>
    <dbReference type="NCBI Taxonomy" id="2750812"/>
    <lineage>
        <taxon>Bacteria</taxon>
        <taxon>Bacillati</taxon>
        <taxon>Actinomycetota</taxon>
        <taxon>Actinomycetes</taxon>
        <taxon>Streptosporangiales</taxon>
        <taxon>Thermomonosporaceae</taxon>
        <taxon>Actinomadura</taxon>
    </lineage>
</organism>
<dbReference type="Proteomes" id="UP001049518">
    <property type="component" value="Chromosome"/>
</dbReference>
<keyword evidence="2" id="KW-1185">Reference proteome</keyword>
<gene>
    <name evidence="1" type="ORF">AGRA3207_000216</name>
</gene>
<sequence>MRYVVRWLERRVRVSRWMGATPAERRTWGELLAGVMRASRAGDDDVAVILLRDLGRTLGAEALVGSLEYLAERAATPWLTDATSSADQVIGVVVQGADGRELDIEQVPYPLRWSARMVAAAANRDSDTQRALMLAALEDGRLGSCLAILAQMAAAVPVEGSP</sequence>
<reference evidence="1" key="1">
    <citation type="submission" date="2020-07" db="EMBL/GenBank/DDBJ databases">
        <authorList>
            <person name="Tarantini F.S."/>
            <person name="Hong K.W."/>
            <person name="Chan K.G."/>
        </authorList>
    </citation>
    <scope>NUCLEOTIDE SEQUENCE</scope>
    <source>
        <strain evidence="1">32-07</strain>
    </source>
</reference>
<dbReference type="EMBL" id="CP059572">
    <property type="protein sequence ID" value="QXJ19653.1"/>
    <property type="molecule type" value="Genomic_DNA"/>
</dbReference>